<dbReference type="InterPro" id="IPR051918">
    <property type="entry name" value="STPP_CPPED1"/>
</dbReference>
<dbReference type="PROSITE" id="PS51318">
    <property type="entry name" value="TAT"/>
    <property type="match status" value="1"/>
</dbReference>
<dbReference type="InterPro" id="IPR004843">
    <property type="entry name" value="Calcineurin-like_PHP"/>
</dbReference>
<accession>A0A1S9PAI7</accession>
<reference evidence="2 3" key="1">
    <citation type="submission" date="2016-07" db="EMBL/GenBank/DDBJ databases">
        <title>Genomic analysis of zinc-resistant bacterium Mucilaginibacter pedocola TBZ30.</title>
        <authorList>
            <person name="Huang J."/>
            <person name="Tang J."/>
        </authorList>
    </citation>
    <scope>NUCLEOTIDE SEQUENCE [LARGE SCALE GENOMIC DNA]</scope>
    <source>
        <strain evidence="2 3">TBZ30</strain>
    </source>
</reference>
<dbReference type="PANTHER" id="PTHR43143">
    <property type="entry name" value="METALLOPHOSPHOESTERASE, CALCINEURIN SUPERFAMILY"/>
    <property type="match status" value="1"/>
</dbReference>
<comment type="caution">
    <text evidence="2">The sequence shown here is derived from an EMBL/GenBank/DDBJ whole genome shotgun (WGS) entry which is preliminary data.</text>
</comment>
<dbReference type="PANTHER" id="PTHR43143:SF1">
    <property type="entry name" value="SERINE_THREONINE-PROTEIN PHOSPHATASE CPPED1"/>
    <property type="match status" value="1"/>
</dbReference>
<keyword evidence="3" id="KW-1185">Reference proteome</keyword>
<evidence type="ECO:0000313" key="2">
    <source>
        <dbReference type="EMBL" id="OOQ57996.1"/>
    </source>
</evidence>
<proteinExistence type="predicted"/>
<evidence type="ECO:0000313" key="3">
    <source>
        <dbReference type="Proteomes" id="UP000189739"/>
    </source>
</evidence>
<dbReference type="OrthoDB" id="9816081at2"/>
<feature type="domain" description="Calcineurin-like phosphoesterase" evidence="1">
    <location>
        <begin position="44"/>
        <end position="222"/>
    </location>
</feature>
<dbReference type="SUPFAM" id="SSF56300">
    <property type="entry name" value="Metallo-dependent phosphatases"/>
    <property type="match status" value="1"/>
</dbReference>
<dbReference type="STRING" id="1792845.BC343_10030"/>
<gene>
    <name evidence="2" type="ORF">BC343_10030</name>
</gene>
<dbReference type="InterPro" id="IPR006311">
    <property type="entry name" value="TAT_signal"/>
</dbReference>
<dbReference type="Pfam" id="PF00149">
    <property type="entry name" value="Metallophos"/>
    <property type="match status" value="1"/>
</dbReference>
<sequence>MSNRREFIGTGLTALAGLTLLPAINSFANIDNSYQRTAFAKPKLRFAIASDIHYGQQGTPYQENTENLIKWLNADHAKNHLDMVIINGDLVHNRPDLLPEIKTKYFDRLNVPYHTIPGNHDFADAAIWKKVFSYEDKYTVEHGDVTFVLANTADTKGTYVNPDNAFIKASLDKFAGKKLVFAILHIPPIKWVKEDGFLDSPETVELLHSYPNVKAAFHGHDHLLDGVRYTGNKFPHFFDSHIGGDWGTAYRGYRIVEVDDNYGVYTYQVNASQNPLLNSDRF</sequence>
<dbReference type="RefSeq" id="WP_078349722.1">
    <property type="nucleotide sequence ID" value="NZ_MBTF01000034.1"/>
</dbReference>
<dbReference type="AlphaFoldDB" id="A0A1S9PAI7"/>
<organism evidence="2 3">
    <name type="scientific">Mucilaginibacter pedocola</name>
    <dbReference type="NCBI Taxonomy" id="1792845"/>
    <lineage>
        <taxon>Bacteria</taxon>
        <taxon>Pseudomonadati</taxon>
        <taxon>Bacteroidota</taxon>
        <taxon>Sphingobacteriia</taxon>
        <taxon>Sphingobacteriales</taxon>
        <taxon>Sphingobacteriaceae</taxon>
        <taxon>Mucilaginibacter</taxon>
    </lineage>
</organism>
<dbReference type="Proteomes" id="UP000189739">
    <property type="component" value="Unassembled WGS sequence"/>
</dbReference>
<protein>
    <submittedName>
        <fullName evidence="2">Metallophosphoesterase</fullName>
    </submittedName>
</protein>
<evidence type="ECO:0000259" key="1">
    <source>
        <dbReference type="Pfam" id="PF00149"/>
    </source>
</evidence>
<name>A0A1S9PAI7_9SPHI</name>
<dbReference type="GO" id="GO:0016787">
    <property type="term" value="F:hydrolase activity"/>
    <property type="evidence" value="ECO:0007669"/>
    <property type="project" value="InterPro"/>
</dbReference>
<dbReference type="Gene3D" id="3.60.21.10">
    <property type="match status" value="1"/>
</dbReference>
<dbReference type="EMBL" id="MBTF01000034">
    <property type="protein sequence ID" value="OOQ57996.1"/>
    <property type="molecule type" value="Genomic_DNA"/>
</dbReference>
<dbReference type="InterPro" id="IPR029052">
    <property type="entry name" value="Metallo-depent_PP-like"/>
</dbReference>